<feature type="region of interest" description="Disordered" evidence="4">
    <location>
        <begin position="125"/>
        <end position="153"/>
    </location>
</feature>
<dbReference type="Gene3D" id="2.40.280.10">
    <property type="match status" value="1"/>
</dbReference>
<dbReference type="SUPFAM" id="SSF74982">
    <property type="entry name" value="Small protein B (SmpB)"/>
    <property type="match status" value="1"/>
</dbReference>
<gene>
    <name evidence="3 5" type="primary">smpB</name>
    <name evidence="5" type="ORF">ENW96_12285</name>
</gene>
<dbReference type="AlphaFoldDB" id="A0A7C3V6K8"/>
<sequence length="153" mass="18266">MTTERLKLICRNRKAYFEYTIDDLFEAGLVLKGTEVKSLRLGKANIEDAYARFRDGEIYLINAHISPYPFAALENHEPTRPRKLLLRRRELKRLMGKLTERGYTLIPLKLYFKDEYAKVELGLAKGKKKADKREAIRRREEQREMERARKRRH</sequence>
<dbReference type="GO" id="GO:0070929">
    <property type="term" value="P:trans-translation"/>
    <property type="evidence" value="ECO:0007669"/>
    <property type="project" value="UniProtKB-UniRule"/>
</dbReference>
<evidence type="ECO:0000256" key="1">
    <source>
        <dbReference type="ARBA" id="ARBA00022490"/>
    </source>
</evidence>
<evidence type="ECO:0000256" key="3">
    <source>
        <dbReference type="HAMAP-Rule" id="MF_00023"/>
    </source>
</evidence>
<dbReference type="PANTHER" id="PTHR30308:SF2">
    <property type="entry name" value="SSRA-BINDING PROTEIN"/>
    <property type="match status" value="1"/>
</dbReference>
<dbReference type="Pfam" id="PF01668">
    <property type="entry name" value="SmpB"/>
    <property type="match status" value="1"/>
</dbReference>
<dbReference type="InterPro" id="IPR020081">
    <property type="entry name" value="SsrA-bd_prot_CS"/>
</dbReference>
<comment type="caution">
    <text evidence="5">The sequence shown here is derived from an EMBL/GenBank/DDBJ whole genome shotgun (WGS) entry which is preliminary data.</text>
</comment>
<dbReference type="NCBIfam" id="NF003843">
    <property type="entry name" value="PRK05422.1"/>
    <property type="match status" value="1"/>
</dbReference>
<dbReference type="CDD" id="cd09294">
    <property type="entry name" value="SmpB"/>
    <property type="match status" value="1"/>
</dbReference>
<organism evidence="5">
    <name type="scientific">Desulfobacca acetoxidans</name>
    <dbReference type="NCBI Taxonomy" id="60893"/>
    <lineage>
        <taxon>Bacteria</taxon>
        <taxon>Pseudomonadati</taxon>
        <taxon>Thermodesulfobacteriota</taxon>
        <taxon>Desulfobaccia</taxon>
        <taxon>Desulfobaccales</taxon>
        <taxon>Desulfobaccaceae</taxon>
        <taxon>Desulfobacca</taxon>
    </lineage>
</organism>
<dbReference type="GO" id="GO:0003723">
    <property type="term" value="F:RNA binding"/>
    <property type="evidence" value="ECO:0007669"/>
    <property type="project" value="UniProtKB-UniRule"/>
</dbReference>
<proteinExistence type="inferred from homology"/>
<dbReference type="EMBL" id="DTMF01000299">
    <property type="protein sequence ID" value="HGF35135.1"/>
    <property type="molecule type" value="Genomic_DNA"/>
</dbReference>
<comment type="similarity">
    <text evidence="3">Belongs to the SmpB family.</text>
</comment>
<keyword evidence="2 3" id="KW-0694">RNA-binding</keyword>
<comment type="subcellular location">
    <subcellularLocation>
        <location evidence="3">Cytoplasm</location>
    </subcellularLocation>
    <text evidence="3">The tmRNA-SmpB complex associates with stalled 70S ribosomes.</text>
</comment>
<dbReference type="GO" id="GO:0070930">
    <property type="term" value="P:trans-translation-dependent protein tagging"/>
    <property type="evidence" value="ECO:0007669"/>
    <property type="project" value="TreeGrafter"/>
</dbReference>
<comment type="function">
    <text evidence="3">Required for rescue of stalled ribosomes mediated by trans-translation. Binds to transfer-messenger RNA (tmRNA), required for stable association of tmRNA with ribosomes. tmRNA and SmpB together mimic tRNA shape, replacing the anticodon stem-loop with SmpB. tmRNA is encoded by the ssrA gene; the 2 termini fold to resemble tRNA(Ala) and it encodes a 'tag peptide', a short internal open reading frame. During trans-translation Ala-aminoacylated tmRNA acts like a tRNA, entering the A-site of stalled ribosomes, displacing the stalled mRNA. The ribosome then switches to translate the ORF on the tmRNA; the nascent peptide is terminated with the 'tag peptide' encoded by the tmRNA and targeted for degradation. The ribosome is freed to recommence translation, which seems to be the essential function of trans-translation.</text>
</comment>
<dbReference type="HAMAP" id="MF_00023">
    <property type="entry name" value="SmpB"/>
    <property type="match status" value="1"/>
</dbReference>
<evidence type="ECO:0000256" key="2">
    <source>
        <dbReference type="ARBA" id="ARBA00022884"/>
    </source>
</evidence>
<accession>A0A7C3V6K8</accession>
<dbReference type="InterPro" id="IPR000037">
    <property type="entry name" value="SsrA-bd_prot"/>
</dbReference>
<name>A0A7C3V6K8_9BACT</name>
<dbReference type="PANTHER" id="PTHR30308">
    <property type="entry name" value="TMRNA-BINDING COMPONENT OF TRANS-TRANSLATION TAGGING COMPLEX"/>
    <property type="match status" value="1"/>
</dbReference>
<dbReference type="NCBIfam" id="TIGR00086">
    <property type="entry name" value="smpB"/>
    <property type="match status" value="1"/>
</dbReference>
<evidence type="ECO:0000256" key="4">
    <source>
        <dbReference type="SAM" id="MobiDB-lite"/>
    </source>
</evidence>
<keyword evidence="1 3" id="KW-0963">Cytoplasm</keyword>
<dbReference type="GO" id="GO:0005829">
    <property type="term" value="C:cytosol"/>
    <property type="evidence" value="ECO:0007669"/>
    <property type="project" value="TreeGrafter"/>
</dbReference>
<dbReference type="InterPro" id="IPR023620">
    <property type="entry name" value="SmpB"/>
</dbReference>
<protein>
    <recommendedName>
        <fullName evidence="3">SsrA-binding protein</fullName>
    </recommendedName>
    <alternativeName>
        <fullName evidence="3">Small protein B</fullName>
    </alternativeName>
</protein>
<evidence type="ECO:0000313" key="5">
    <source>
        <dbReference type="EMBL" id="HGF35135.1"/>
    </source>
</evidence>
<feature type="compositionally biased region" description="Basic and acidic residues" evidence="4">
    <location>
        <begin position="131"/>
        <end position="147"/>
    </location>
</feature>
<dbReference type="PROSITE" id="PS01317">
    <property type="entry name" value="SSRP"/>
    <property type="match status" value="1"/>
</dbReference>
<reference evidence="5" key="1">
    <citation type="journal article" date="2020" name="mSystems">
        <title>Genome- and Community-Level Interaction Insights into Carbon Utilization and Element Cycling Functions of Hydrothermarchaeota in Hydrothermal Sediment.</title>
        <authorList>
            <person name="Zhou Z."/>
            <person name="Liu Y."/>
            <person name="Xu W."/>
            <person name="Pan J."/>
            <person name="Luo Z.H."/>
            <person name="Li M."/>
        </authorList>
    </citation>
    <scope>NUCLEOTIDE SEQUENCE [LARGE SCALE GENOMIC DNA]</scope>
    <source>
        <strain evidence="5">SpSt-897</strain>
    </source>
</reference>